<dbReference type="Gene3D" id="3.40.50.300">
    <property type="entry name" value="P-loop containing nucleotide triphosphate hydrolases"/>
    <property type="match status" value="1"/>
</dbReference>
<dbReference type="SMART" id="SM00487">
    <property type="entry name" value="DEXDc"/>
    <property type="match status" value="1"/>
</dbReference>
<dbReference type="Proteomes" id="UP001073053">
    <property type="component" value="Unassembled WGS sequence"/>
</dbReference>
<evidence type="ECO:0000313" key="3">
    <source>
        <dbReference type="Proteomes" id="UP001073053"/>
    </source>
</evidence>
<feature type="domain" description="Helicase C-terminal" evidence="1">
    <location>
        <begin position="848"/>
        <end position="1026"/>
    </location>
</feature>
<evidence type="ECO:0000259" key="1">
    <source>
        <dbReference type="PROSITE" id="PS51194"/>
    </source>
</evidence>
<sequence length="1159" mass="134106">MAKGNLERSCNRFINKEVKGFMPSFTTDEIYTLQLYNRGAGLAEAYCDLIVLDDSNNIYLANVIGSDTKVKLLAMNMQEGKAGEIHRAEGNRYENEHTAQNVYAINTRKNAYDEELIKIDDMTQMLIISKNAKPDLKARNEWQVEENRRLEEGLEPRSLPASLSELILAWDGNYKKQVFEVLSDRYNTPMLEEWSDYIVDSLIERSYYEPLKVMVFGGDHKLEAGLLRVTEEQLEEIITEGIEGLELDFAIEEDGRDESEAVLPQCRTIDDYLTHFAGELGARIQENIALRFNPDQEKHHPAFRDLNLQANTNGITGYYPPQANTMMGVSETLKEDNFCFLIGEMGTGKTPQGAGIPYLTEAMLQNVEHNPKPQRVIVMSPAIMVEKWAREIKERIPNCKTYQITHWLDVKEIQEKYQYIDDKGKIKYKKPDKWEYYIMSSEAPKFTFPLEPIKDWRTNKEDITFESVDQLDESQIRTVRRGNSMHRVPKPEHRIRLLEQNRFNYESSQYETFYLNGDTGFYCPKCGGPLTKRGGDMSETHFFETYNRSSKKFVKKISQENFICTNEVETKYLPKEEIQEWKKDKTSGRYVPAKTEQKCGFVLWQPEKLPPDSGYRKVSPAWYINKHLPRGFFKYLIADEVHEYKSGDSSTGRAFGQLVNHTEKQILLTGTLMGGMSRDIFYLLARLNPKALLKEGITYKDESVFNNRYGISEHNTRGNNGVIRKNSSQKPGISPHLFPLHLMSNCAFLELNDMGYALPPYQEIPVVVDMEEEHALHYREIGHDIMSTMRSTPGLGGMNSISIFMNVMYQYADMPFNMSQVTAHDQSGAEHVLGIPYNYDINEYTPQKVEQLIRTLDEEIYQHGRKNLVYVKYTGKQAFNQVDIYLYEKLKSLGYKVGILRNGGSHDGIKMPRNSRQREEWLNKMMEKHDWDILITNPRLVKVGLDLLAFPNIHFFQIDYSTYDYMQASRRSWRLKQTKDVKVYTYVYRNTIQEKSLQHIARKIDAAMAMQGKFSEEGLRAMADSSDGMNALAKQLMKDEVLEDLETVHDMFARKNQSFEEMQTVEFQDYDGYVMNPIEGGMETVRKIAEGLITHMEEEEKAGRATKEQVQQTKKAVSEYMDMFDQVIKTVEDVDAYNKGISKKKKIIEGQQELDLFAV</sequence>
<evidence type="ECO:0000313" key="2">
    <source>
        <dbReference type="EMBL" id="MCY9186474.1"/>
    </source>
</evidence>
<dbReference type="InterPro" id="IPR027417">
    <property type="entry name" value="P-loop_NTPase"/>
</dbReference>
<dbReference type="RefSeq" id="WP_268522473.1">
    <property type="nucleotide sequence ID" value="NZ_JALAWA010000013.1"/>
</dbReference>
<dbReference type="PROSITE" id="PS51194">
    <property type="entry name" value="HELICASE_CTER"/>
    <property type="match status" value="1"/>
</dbReference>
<dbReference type="InterPro" id="IPR001650">
    <property type="entry name" value="Helicase_C-like"/>
</dbReference>
<dbReference type="Gene3D" id="3.40.50.10810">
    <property type="entry name" value="Tandem AAA-ATPase domain"/>
    <property type="match status" value="2"/>
</dbReference>
<organism evidence="2 3">
    <name type="scientific">Bacillus halotolerans</name>
    <dbReference type="NCBI Taxonomy" id="260554"/>
    <lineage>
        <taxon>Bacteria</taxon>
        <taxon>Bacillati</taxon>
        <taxon>Bacillota</taxon>
        <taxon>Bacilli</taxon>
        <taxon>Bacillales</taxon>
        <taxon>Bacillaceae</taxon>
        <taxon>Bacillus</taxon>
    </lineage>
</organism>
<dbReference type="InterPro" id="IPR014001">
    <property type="entry name" value="Helicase_ATP-bd"/>
</dbReference>
<gene>
    <name evidence="2" type="ORF">MOF03_17860</name>
</gene>
<accession>A0A9Q4HW64</accession>
<dbReference type="PANTHER" id="PTHR10799">
    <property type="entry name" value="SNF2/RAD54 HELICASE FAMILY"/>
    <property type="match status" value="1"/>
</dbReference>
<protein>
    <recommendedName>
        <fullName evidence="1">Helicase C-terminal domain-containing protein</fullName>
    </recommendedName>
</protein>
<dbReference type="AlphaFoldDB" id="A0A9Q4HW64"/>
<dbReference type="SUPFAM" id="SSF52540">
    <property type="entry name" value="P-loop containing nucleoside triphosphate hydrolases"/>
    <property type="match status" value="2"/>
</dbReference>
<proteinExistence type="predicted"/>
<dbReference type="EMBL" id="JALAWA010000013">
    <property type="protein sequence ID" value="MCY9186474.1"/>
    <property type="molecule type" value="Genomic_DNA"/>
</dbReference>
<name>A0A9Q4HW64_9BACI</name>
<reference evidence="2" key="1">
    <citation type="submission" date="2022-02" db="EMBL/GenBank/DDBJ databases">
        <title>Crop Bioprotection Bacillus Genome Sequencing.</title>
        <authorList>
            <person name="Dunlap C."/>
        </authorList>
    </citation>
    <scope>NUCLEOTIDE SEQUENCE</scope>
    <source>
        <strain evidence="2">EC49O2N-C10</strain>
    </source>
</reference>
<dbReference type="InterPro" id="IPR038718">
    <property type="entry name" value="SNF2-like_sf"/>
</dbReference>
<comment type="caution">
    <text evidence="2">The sequence shown here is derived from an EMBL/GenBank/DDBJ whole genome shotgun (WGS) entry which is preliminary data.</text>
</comment>